<dbReference type="EMBL" id="VNWK01000009">
    <property type="protein sequence ID" value="TXJ99789.1"/>
    <property type="molecule type" value="Genomic_DNA"/>
</dbReference>
<organism evidence="5 7">
    <name type="scientific">Flagellimonas pelagia</name>
    <dbReference type="NCBI Taxonomy" id="2306998"/>
    <lineage>
        <taxon>Bacteria</taxon>
        <taxon>Pseudomonadati</taxon>
        <taxon>Bacteroidota</taxon>
        <taxon>Flavobacteriia</taxon>
        <taxon>Flavobacteriales</taxon>
        <taxon>Flavobacteriaceae</taxon>
        <taxon>Flagellimonas</taxon>
    </lineage>
</organism>
<dbReference type="Proteomes" id="UP000321621">
    <property type="component" value="Unassembled WGS sequence"/>
</dbReference>
<feature type="domain" description="HTH araC/xylS-type" evidence="4">
    <location>
        <begin position="164"/>
        <end position="262"/>
    </location>
</feature>
<dbReference type="OrthoDB" id="4480133at2"/>
<dbReference type="AlphaFoldDB" id="A0A3A1NLG7"/>
<dbReference type="GO" id="GO:0043565">
    <property type="term" value="F:sequence-specific DNA binding"/>
    <property type="evidence" value="ECO:0007669"/>
    <property type="project" value="InterPro"/>
</dbReference>
<evidence type="ECO:0000259" key="4">
    <source>
        <dbReference type="PROSITE" id="PS01124"/>
    </source>
</evidence>
<name>A0A3A1NLG7_9FLAO</name>
<dbReference type="PROSITE" id="PS01124">
    <property type="entry name" value="HTH_ARAC_FAMILY_2"/>
    <property type="match status" value="1"/>
</dbReference>
<dbReference type="EMBL" id="QXFI01000009">
    <property type="protein sequence ID" value="RIV46900.1"/>
    <property type="molecule type" value="Genomic_DNA"/>
</dbReference>
<dbReference type="InterPro" id="IPR009057">
    <property type="entry name" value="Homeodomain-like_sf"/>
</dbReference>
<evidence type="ECO:0000256" key="1">
    <source>
        <dbReference type="ARBA" id="ARBA00023015"/>
    </source>
</evidence>
<keyword evidence="1" id="KW-0805">Transcription regulation</keyword>
<dbReference type="Proteomes" id="UP000266691">
    <property type="component" value="Unassembled WGS sequence"/>
</dbReference>
<evidence type="ECO:0000313" key="6">
    <source>
        <dbReference type="EMBL" id="TXJ99789.1"/>
    </source>
</evidence>
<dbReference type="InterPro" id="IPR054015">
    <property type="entry name" value="ExsA-like_N"/>
</dbReference>
<evidence type="ECO:0000313" key="7">
    <source>
        <dbReference type="Proteomes" id="UP000266691"/>
    </source>
</evidence>
<sequence length="266" mass="31420">MKATDIKSCYIGPEISPEQFVPEHFFLFIAKGTIHGYDGDKYQSLRSGEYCLVRKNRLARYNKERENGEFEKVVIIFDEPFLKAFQEKHALTSSEFLPTNAFFPLKKNELVPNFIRSLMPYYNGAGKLDETFADIKREELLLILLRNQPELANLFFDYGTPEKINLEAFMNRNYKFNVSTERFAYLTGRSLSSFKRDFKQVFQETPSRWLQQRRLREAHFLLDKKNKRPSEIYLDLGFEDLSHFSFAFKKTYGMSPTELYGKYENS</sequence>
<proteinExistence type="predicted"/>
<reference evidence="5 7" key="1">
    <citation type="submission" date="2018-08" db="EMBL/GenBank/DDBJ databases">
        <title>Proposal of Muricauda 72 sp.nov. and Muricauda NH166 sp.nov., isolated from seawater.</title>
        <authorList>
            <person name="Cheng H."/>
            <person name="Wu Y.-H."/>
            <person name="Guo L.-L."/>
            <person name="Xu X.-W."/>
        </authorList>
    </citation>
    <scope>NUCLEOTIDE SEQUENCE [LARGE SCALE GENOMIC DNA]</scope>
    <source>
        <strain evidence="5 7">72</strain>
    </source>
</reference>
<dbReference type="PANTHER" id="PTHR43280">
    <property type="entry name" value="ARAC-FAMILY TRANSCRIPTIONAL REGULATOR"/>
    <property type="match status" value="1"/>
</dbReference>
<dbReference type="GO" id="GO:0003700">
    <property type="term" value="F:DNA-binding transcription factor activity"/>
    <property type="evidence" value="ECO:0007669"/>
    <property type="project" value="InterPro"/>
</dbReference>
<evidence type="ECO:0000256" key="2">
    <source>
        <dbReference type="ARBA" id="ARBA00023125"/>
    </source>
</evidence>
<accession>A0A3A1NLG7</accession>
<comment type="caution">
    <text evidence="5">The sequence shown here is derived from an EMBL/GenBank/DDBJ whole genome shotgun (WGS) entry which is preliminary data.</text>
</comment>
<gene>
    <name evidence="5" type="ORF">D2V05_02775</name>
    <name evidence="6" type="ORF">FQ017_02765</name>
</gene>
<evidence type="ECO:0000313" key="8">
    <source>
        <dbReference type="Proteomes" id="UP000321621"/>
    </source>
</evidence>
<keyword evidence="8" id="KW-1185">Reference proteome</keyword>
<protein>
    <submittedName>
        <fullName evidence="5">AraC family transcriptional regulator</fullName>
    </submittedName>
    <submittedName>
        <fullName evidence="6">Helix-turn-helix transcriptional regulator</fullName>
    </submittedName>
</protein>
<dbReference type="Gene3D" id="1.10.10.60">
    <property type="entry name" value="Homeodomain-like"/>
    <property type="match status" value="1"/>
</dbReference>
<dbReference type="SMART" id="SM00342">
    <property type="entry name" value="HTH_ARAC"/>
    <property type="match status" value="1"/>
</dbReference>
<dbReference type="Pfam" id="PF22200">
    <property type="entry name" value="ExsA_N"/>
    <property type="match status" value="1"/>
</dbReference>
<dbReference type="InterPro" id="IPR018060">
    <property type="entry name" value="HTH_AraC"/>
</dbReference>
<evidence type="ECO:0000256" key="3">
    <source>
        <dbReference type="ARBA" id="ARBA00023163"/>
    </source>
</evidence>
<keyword evidence="2" id="KW-0238">DNA-binding</keyword>
<dbReference type="Pfam" id="PF12833">
    <property type="entry name" value="HTH_18"/>
    <property type="match status" value="1"/>
</dbReference>
<evidence type="ECO:0000313" key="5">
    <source>
        <dbReference type="EMBL" id="RIV46900.1"/>
    </source>
</evidence>
<dbReference type="PANTHER" id="PTHR43280:SF2">
    <property type="entry name" value="HTH-TYPE TRANSCRIPTIONAL REGULATOR EXSA"/>
    <property type="match status" value="1"/>
</dbReference>
<reference evidence="6 8" key="2">
    <citation type="submission" date="2019-07" db="EMBL/GenBank/DDBJ databases">
        <title>Draft genome of two Muricauda strains isolated from deep sea.</title>
        <authorList>
            <person name="Sun C."/>
        </authorList>
    </citation>
    <scope>NUCLEOTIDE SEQUENCE [LARGE SCALE GENOMIC DNA]</scope>
    <source>
        <strain evidence="6 8">72</strain>
    </source>
</reference>
<keyword evidence="3" id="KW-0804">Transcription</keyword>
<dbReference type="SUPFAM" id="SSF46689">
    <property type="entry name" value="Homeodomain-like"/>
    <property type="match status" value="1"/>
</dbReference>
<dbReference type="RefSeq" id="WP_119646040.1">
    <property type="nucleotide sequence ID" value="NZ_QXFI01000009.1"/>
</dbReference>